<feature type="domain" description="Isopenicillin N synthase-like Fe(2+) 2OG dioxygenase" evidence="3">
    <location>
        <begin position="182"/>
        <end position="237"/>
    </location>
</feature>
<evidence type="ECO:0000256" key="2">
    <source>
        <dbReference type="ARBA" id="ARBA00023004"/>
    </source>
</evidence>
<dbReference type="Proteomes" id="UP000315295">
    <property type="component" value="Unassembled WGS sequence"/>
</dbReference>
<dbReference type="SUPFAM" id="SSF51197">
    <property type="entry name" value="Clavaminate synthase-like"/>
    <property type="match status" value="1"/>
</dbReference>
<gene>
    <name evidence="5" type="ORF">C1H46_021831</name>
</gene>
<keyword evidence="6" id="KW-1185">Reference proteome</keyword>
<evidence type="ECO:0008006" key="7">
    <source>
        <dbReference type="Google" id="ProtNLM"/>
    </source>
</evidence>
<evidence type="ECO:0000259" key="3">
    <source>
        <dbReference type="Pfam" id="PF03171"/>
    </source>
</evidence>
<feature type="domain" description="Non-haem dioxygenase N-terminal" evidence="4">
    <location>
        <begin position="45"/>
        <end position="137"/>
    </location>
</feature>
<comment type="caution">
    <text evidence="5">The sequence shown here is derived from an EMBL/GenBank/DDBJ whole genome shotgun (WGS) entry which is preliminary data.</text>
</comment>
<dbReference type="STRING" id="106549.A0A540M214"/>
<reference evidence="5 6" key="1">
    <citation type="journal article" date="2019" name="G3 (Bethesda)">
        <title>Sequencing of a Wild Apple (Malus baccata) Genome Unravels the Differences Between Cultivated and Wild Apple Species Regarding Disease Resistance and Cold Tolerance.</title>
        <authorList>
            <person name="Chen X."/>
        </authorList>
    </citation>
    <scope>NUCLEOTIDE SEQUENCE [LARGE SCALE GENOMIC DNA]</scope>
    <source>
        <strain evidence="6">cv. Shandingzi</strain>
        <tissue evidence="5">Leaves</tissue>
    </source>
</reference>
<dbReference type="PANTHER" id="PTHR47990">
    <property type="entry name" value="2-OXOGLUTARATE (2OG) AND FE(II)-DEPENDENT OXYGENASE SUPERFAMILY PROTEIN-RELATED"/>
    <property type="match status" value="1"/>
</dbReference>
<dbReference type="Pfam" id="PF14226">
    <property type="entry name" value="DIOX_N"/>
    <property type="match status" value="1"/>
</dbReference>
<dbReference type="GO" id="GO:0046872">
    <property type="term" value="F:metal ion binding"/>
    <property type="evidence" value="ECO:0007669"/>
    <property type="project" value="UniProtKB-KW"/>
</dbReference>
<keyword evidence="2" id="KW-0408">Iron</keyword>
<proteinExistence type="predicted"/>
<organism evidence="5 6">
    <name type="scientific">Malus baccata</name>
    <name type="common">Siberian crab apple</name>
    <name type="synonym">Pyrus baccata</name>
    <dbReference type="NCBI Taxonomy" id="106549"/>
    <lineage>
        <taxon>Eukaryota</taxon>
        <taxon>Viridiplantae</taxon>
        <taxon>Streptophyta</taxon>
        <taxon>Embryophyta</taxon>
        <taxon>Tracheophyta</taxon>
        <taxon>Spermatophyta</taxon>
        <taxon>Magnoliopsida</taxon>
        <taxon>eudicotyledons</taxon>
        <taxon>Gunneridae</taxon>
        <taxon>Pentapetalae</taxon>
        <taxon>rosids</taxon>
        <taxon>fabids</taxon>
        <taxon>Rosales</taxon>
        <taxon>Rosaceae</taxon>
        <taxon>Amygdaloideae</taxon>
        <taxon>Maleae</taxon>
        <taxon>Malus</taxon>
    </lineage>
</organism>
<dbReference type="Gene3D" id="2.60.120.330">
    <property type="entry name" value="B-lactam Antibiotic, Isopenicillin N Synthase, Chain"/>
    <property type="match status" value="1"/>
</dbReference>
<dbReference type="InterPro" id="IPR027443">
    <property type="entry name" value="IPNS-like_sf"/>
</dbReference>
<dbReference type="InterPro" id="IPR044861">
    <property type="entry name" value="IPNS-like_FE2OG_OXY"/>
</dbReference>
<accession>A0A540M214</accession>
<evidence type="ECO:0000313" key="5">
    <source>
        <dbReference type="EMBL" id="TQD92579.1"/>
    </source>
</evidence>
<dbReference type="Pfam" id="PF03171">
    <property type="entry name" value="2OG-FeII_Oxy"/>
    <property type="match status" value="1"/>
</dbReference>
<dbReference type="EMBL" id="VIEB01000390">
    <property type="protein sequence ID" value="TQD92579.1"/>
    <property type="molecule type" value="Genomic_DNA"/>
</dbReference>
<dbReference type="InterPro" id="IPR026992">
    <property type="entry name" value="DIOX_N"/>
</dbReference>
<evidence type="ECO:0000313" key="6">
    <source>
        <dbReference type="Proteomes" id="UP000315295"/>
    </source>
</evidence>
<evidence type="ECO:0000256" key="1">
    <source>
        <dbReference type="ARBA" id="ARBA00022723"/>
    </source>
</evidence>
<name>A0A540M214_MALBA</name>
<protein>
    <recommendedName>
        <fullName evidence="7">Fe2OG dioxygenase domain-containing protein</fullName>
    </recommendedName>
</protein>
<keyword evidence="1" id="KW-0479">Metal-binding</keyword>
<dbReference type="AlphaFoldDB" id="A0A540M214"/>
<dbReference type="InterPro" id="IPR050231">
    <property type="entry name" value="Iron_ascorbate_oxido_reductase"/>
</dbReference>
<sequence length="239" mass="27265">MQASLSRPISLNSRRSVIDMVMAPNWFKPTFRYPYHDMCSSNNCDGPSPLVQKISRACEEYGFFQIINHGVPEELCNRMMTAMAQFFKLPPEERAKYFTTDHSKQVKLFNYYLKVEGQEQKVTMWSETFSHLWHPLNSLPENPPQYRLMKTLLGLLSQGLGLEKDCLQKKLDDNPTLKAQGNYHPPCPDPEVTLGLAIHTDLNALTVLKQTEGVTGLQVIKDGKWVAVDPLPQCLCYQS</sequence>
<evidence type="ECO:0000259" key="4">
    <source>
        <dbReference type="Pfam" id="PF14226"/>
    </source>
</evidence>